<dbReference type="GO" id="GO:0000981">
    <property type="term" value="F:DNA-binding transcription factor activity, RNA polymerase II-specific"/>
    <property type="evidence" value="ECO:0007669"/>
    <property type="project" value="UniProtKB-UniRule"/>
</dbReference>
<organism evidence="10 11">
    <name type="scientific">Lithocarpus litseifolius</name>
    <dbReference type="NCBI Taxonomy" id="425828"/>
    <lineage>
        <taxon>Eukaryota</taxon>
        <taxon>Viridiplantae</taxon>
        <taxon>Streptophyta</taxon>
        <taxon>Embryophyta</taxon>
        <taxon>Tracheophyta</taxon>
        <taxon>Spermatophyta</taxon>
        <taxon>Magnoliopsida</taxon>
        <taxon>eudicotyledons</taxon>
        <taxon>Gunneridae</taxon>
        <taxon>Pentapetalae</taxon>
        <taxon>rosids</taxon>
        <taxon>fabids</taxon>
        <taxon>Fagales</taxon>
        <taxon>Fagaceae</taxon>
        <taxon>Lithocarpus</taxon>
    </lineage>
</organism>
<evidence type="ECO:0000256" key="3">
    <source>
        <dbReference type="ARBA" id="ARBA00023163"/>
    </source>
</evidence>
<comment type="caution">
    <text evidence="10">The sequence shown here is derived from an EMBL/GenBank/DDBJ whole genome shotgun (WGS) entry which is preliminary data.</text>
</comment>
<protein>
    <recommendedName>
        <fullName evidence="7">Homeobox-leucine zipper protein</fullName>
    </recommendedName>
    <alternativeName>
        <fullName evidence="7">HD-ZIP protein</fullName>
    </alternativeName>
    <alternativeName>
        <fullName evidence="7">Homeodomain transcription factor</fullName>
    </alternativeName>
</protein>
<dbReference type="SUPFAM" id="SSF46689">
    <property type="entry name" value="Homeodomain-like"/>
    <property type="match status" value="1"/>
</dbReference>
<keyword evidence="8" id="KW-0175">Coiled coil</keyword>
<keyword evidence="5 6" id="KW-0371">Homeobox</keyword>
<dbReference type="InterPro" id="IPR045224">
    <property type="entry name" value="HDZip_class_I_plant"/>
</dbReference>
<evidence type="ECO:0000259" key="9">
    <source>
        <dbReference type="PROSITE" id="PS50071"/>
    </source>
</evidence>
<keyword evidence="5 6" id="KW-0238">DNA-binding</keyword>
<feature type="DNA-binding region" description="Homeobox" evidence="5">
    <location>
        <begin position="48"/>
        <end position="108"/>
    </location>
</feature>
<keyword evidence="2 7" id="KW-0805">Transcription regulation</keyword>
<evidence type="ECO:0000256" key="8">
    <source>
        <dbReference type="SAM" id="Coils"/>
    </source>
</evidence>
<evidence type="ECO:0000256" key="7">
    <source>
        <dbReference type="RuleBase" id="RU369038"/>
    </source>
</evidence>
<keyword evidence="11" id="KW-1185">Reference proteome</keyword>
<gene>
    <name evidence="10" type="ORF">SO802_015124</name>
</gene>
<feature type="domain" description="Homeobox" evidence="9">
    <location>
        <begin position="46"/>
        <end position="107"/>
    </location>
</feature>
<dbReference type="PROSITE" id="PS50071">
    <property type="entry name" value="HOMEOBOX_2"/>
    <property type="match status" value="1"/>
</dbReference>
<name>A0AAW2CV80_9ROSI</name>
<dbReference type="InterPro" id="IPR009057">
    <property type="entry name" value="Homeodomain-like_sf"/>
</dbReference>
<evidence type="ECO:0000313" key="11">
    <source>
        <dbReference type="Proteomes" id="UP001459277"/>
    </source>
</evidence>
<dbReference type="InterPro" id="IPR001356">
    <property type="entry name" value="HD"/>
</dbReference>
<dbReference type="SMART" id="SM00389">
    <property type="entry name" value="HOX"/>
    <property type="match status" value="1"/>
</dbReference>
<evidence type="ECO:0000313" key="10">
    <source>
        <dbReference type="EMBL" id="KAL0001343.1"/>
    </source>
</evidence>
<evidence type="ECO:0000256" key="6">
    <source>
        <dbReference type="RuleBase" id="RU000682"/>
    </source>
</evidence>
<feature type="coiled-coil region" evidence="8">
    <location>
        <begin position="113"/>
        <end position="147"/>
    </location>
</feature>
<keyword evidence="3 7" id="KW-0804">Transcription</keyword>
<accession>A0AAW2CV80</accession>
<dbReference type="GO" id="GO:0005634">
    <property type="term" value="C:nucleus"/>
    <property type="evidence" value="ECO:0007669"/>
    <property type="project" value="UniProtKB-SubCell"/>
</dbReference>
<dbReference type="PANTHER" id="PTHR24326:SF522">
    <property type="entry name" value="HOMEOBOX-LEUCINE ZIPPER PROTEIN ATHB-52"/>
    <property type="match status" value="1"/>
</dbReference>
<dbReference type="Proteomes" id="UP001459277">
    <property type="component" value="Unassembled WGS sequence"/>
</dbReference>
<dbReference type="Pfam" id="PF00046">
    <property type="entry name" value="Homeodomain"/>
    <property type="match status" value="1"/>
</dbReference>
<evidence type="ECO:0000256" key="2">
    <source>
        <dbReference type="ARBA" id="ARBA00023015"/>
    </source>
</evidence>
<evidence type="ECO:0000256" key="4">
    <source>
        <dbReference type="ARBA" id="ARBA00025748"/>
    </source>
</evidence>
<comment type="function">
    <text evidence="7">Transcription factor.</text>
</comment>
<sequence length="211" mass="24842">MPSNLLGQRGLPNFLVFKDYDISDHTYKKPLLFRLLFFFHTQNRKYPTKRNKQRLNQEQVSLLERSFISNNKLEPERKLQLSNQLTGVPPRQVAIWYQNKRARWKTQNLELVYNVFQQKLENALVEKRRVEKEVERLKGELEKTKEMVCALKQTVDPRISCNSISFDHEAARSSSLHAADVNCYIEKNGEFLPLNENFYACFIGVNGSSWE</sequence>
<comment type="similarity">
    <text evidence="4 7">Belongs to the HD-ZIP homeobox family. Class I subfamily.</text>
</comment>
<dbReference type="AlphaFoldDB" id="A0AAW2CV80"/>
<reference evidence="10 11" key="1">
    <citation type="submission" date="2024-01" db="EMBL/GenBank/DDBJ databases">
        <title>A telomere-to-telomere, gap-free genome of sweet tea (Lithocarpus litseifolius).</title>
        <authorList>
            <person name="Zhou J."/>
        </authorList>
    </citation>
    <scope>NUCLEOTIDE SEQUENCE [LARGE SCALE GENOMIC DNA]</scope>
    <source>
        <strain evidence="10">Zhou-2022a</strain>
        <tissue evidence="10">Leaf</tissue>
    </source>
</reference>
<dbReference type="EMBL" id="JAZDWU010000005">
    <property type="protein sequence ID" value="KAL0001343.1"/>
    <property type="molecule type" value="Genomic_DNA"/>
</dbReference>
<comment type="subcellular location">
    <subcellularLocation>
        <location evidence="1 5 6">Nucleus</location>
    </subcellularLocation>
</comment>
<dbReference type="PANTHER" id="PTHR24326">
    <property type="entry name" value="HOMEOBOX-LEUCINE ZIPPER PROTEIN"/>
    <property type="match status" value="1"/>
</dbReference>
<proteinExistence type="inferred from homology"/>
<evidence type="ECO:0000256" key="5">
    <source>
        <dbReference type="PROSITE-ProRule" id="PRU00108"/>
    </source>
</evidence>
<keyword evidence="5 6" id="KW-0539">Nucleus</keyword>
<dbReference type="GO" id="GO:0043565">
    <property type="term" value="F:sequence-specific DNA binding"/>
    <property type="evidence" value="ECO:0007669"/>
    <property type="project" value="TreeGrafter"/>
</dbReference>
<dbReference type="Gene3D" id="1.10.10.60">
    <property type="entry name" value="Homeodomain-like"/>
    <property type="match status" value="1"/>
</dbReference>
<dbReference type="GO" id="GO:0045893">
    <property type="term" value="P:positive regulation of DNA-templated transcription"/>
    <property type="evidence" value="ECO:0007669"/>
    <property type="project" value="TreeGrafter"/>
</dbReference>
<evidence type="ECO:0000256" key="1">
    <source>
        <dbReference type="ARBA" id="ARBA00004123"/>
    </source>
</evidence>
<dbReference type="CDD" id="cd00086">
    <property type="entry name" value="homeodomain"/>
    <property type="match status" value="1"/>
</dbReference>